<comment type="similarity">
    <text evidence="1">Belongs to the LysR transcriptional regulatory family.</text>
</comment>
<dbReference type="Pfam" id="PF03466">
    <property type="entry name" value="LysR_substrate"/>
    <property type="match status" value="1"/>
</dbReference>
<evidence type="ECO:0000259" key="5">
    <source>
        <dbReference type="PROSITE" id="PS50931"/>
    </source>
</evidence>
<dbReference type="PRINTS" id="PR00039">
    <property type="entry name" value="HTHLYSR"/>
</dbReference>
<protein>
    <submittedName>
        <fullName evidence="6">LysR family transcriptional regulator</fullName>
    </submittedName>
</protein>
<dbReference type="InterPro" id="IPR036390">
    <property type="entry name" value="WH_DNA-bd_sf"/>
</dbReference>
<dbReference type="InterPro" id="IPR005119">
    <property type="entry name" value="LysR_subst-bd"/>
</dbReference>
<evidence type="ECO:0000313" key="6">
    <source>
        <dbReference type="EMBL" id="GHF55629.1"/>
    </source>
</evidence>
<evidence type="ECO:0000256" key="3">
    <source>
        <dbReference type="ARBA" id="ARBA00023125"/>
    </source>
</evidence>
<evidence type="ECO:0000256" key="2">
    <source>
        <dbReference type="ARBA" id="ARBA00023015"/>
    </source>
</evidence>
<dbReference type="InterPro" id="IPR000847">
    <property type="entry name" value="LysR_HTH_N"/>
</dbReference>
<dbReference type="PROSITE" id="PS50931">
    <property type="entry name" value="HTH_LYSR"/>
    <property type="match status" value="1"/>
</dbReference>
<keyword evidence="3" id="KW-0238">DNA-binding</keyword>
<accession>A0A8J3GXX8</accession>
<keyword evidence="7" id="KW-1185">Reference proteome</keyword>
<gene>
    <name evidence="6" type="ORF">GCM10017056_28920</name>
</gene>
<dbReference type="GO" id="GO:0010628">
    <property type="term" value="P:positive regulation of gene expression"/>
    <property type="evidence" value="ECO:0007669"/>
    <property type="project" value="TreeGrafter"/>
</dbReference>
<keyword evidence="2" id="KW-0805">Transcription regulation</keyword>
<evidence type="ECO:0000313" key="7">
    <source>
        <dbReference type="Proteomes" id="UP000626220"/>
    </source>
</evidence>
<dbReference type="Pfam" id="PF00126">
    <property type="entry name" value="HTH_1"/>
    <property type="match status" value="1"/>
</dbReference>
<keyword evidence="4" id="KW-0804">Transcription</keyword>
<dbReference type="InterPro" id="IPR036388">
    <property type="entry name" value="WH-like_DNA-bd_sf"/>
</dbReference>
<organism evidence="6 7">
    <name type="scientific">Seohaeicola zhoushanensis</name>
    <dbReference type="NCBI Taxonomy" id="1569283"/>
    <lineage>
        <taxon>Bacteria</taxon>
        <taxon>Pseudomonadati</taxon>
        <taxon>Pseudomonadota</taxon>
        <taxon>Alphaproteobacteria</taxon>
        <taxon>Rhodobacterales</taxon>
        <taxon>Roseobacteraceae</taxon>
        <taxon>Seohaeicola</taxon>
    </lineage>
</organism>
<dbReference type="AlphaFoldDB" id="A0A8J3GXX8"/>
<dbReference type="Gene3D" id="3.40.190.290">
    <property type="match status" value="1"/>
</dbReference>
<evidence type="ECO:0000256" key="1">
    <source>
        <dbReference type="ARBA" id="ARBA00009437"/>
    </source>
</evidence>
<dbReference type="PANTHER" id="PTHR30427:SF1">
    <property type="entry name" value="TRANSCRIPTIONAL ACTIVATOR PROTEIN LYSR"/>
    <property type="match status" value="1"/>
</dbReference>
<dbReference type="SUPFAM" id="SSF46785">
    <property type="entry name" value="Winged helix' DNA-binding domain"/>
    <property type="match status" value="1"/>
</dbReference>
<feature type="domain" description="HTH lysR-type" evidence="5">
    <location>
        <begin position="1"/>
        <end position="58"/>
    </location>
</feature>
<proteinExistence type="inferred from homology"/>
<dbReference type="GO" id="GO:0043565">
    <property type="term" value="F:sequence-specific DNA binding"/>
    <property type="evidence" value="ECO:0007669"/>
    <property type="project" value="TreeGrafter"/>
</dbReference>
<evidence type="ECO:0000256" key="4">
    <source>
        <dbReference type="ARBA" id="ARBA00023163"/>
    </source>
</evidence>
<dbReference type="EMBL" id="BNCJ01000008">
    <property type="protein sequence ID" value="GHF55629.1"/>
    <property type="molecule type" value="Genomic_DNA"/>
</dbReference>
<sequence length="297" mass="33391">MNLRQMEVFRAVMREGSITAAAASLNVSQPSVSEIIKHAEVRCGLKLFEREKGRLRPTPHALRLRDEVETVFMQVQKVNRLIDELKSQRDLNLQLGCVYSLTLALVPKIISRLHMEQPNIFPRVIVERRDEVARKVSNGLLDAALTFLSDTYPGTDLITLKRAPLRFLCLRSHPLADRQSVTLAELAGETFIGYLPHLSVQRLLERSFAQQGHRFRPVFSVEQMVQAWVLVQDAQGVAIVDPFSQLETFFPSLASIEISDLPLLPLELVVKKDAKLSPALETLIALVTRQDEPGGGR</sequence>
<dbReference type="SUPFAM" id="SSF53850">
    <property type="entry name" value="Periplasmic binding protein-like II"/>
    <property type="match status" value="1"/>
</dbReference>
<comment type="caution">
    <text evidence="6">The sequence shown here is derived from an EMBL/GenBank/DDBJ whole genome shotgun (WGS) entry which is preliminary data.</text>
</comment>
<reference evidence="6" key="1">
    <citation type="journal article" date="2014" name="Int. J. Syst. Evol. Microbiol.">
        <title>Complete genome sequence of Corynebacterium casei LMG S-19264T (=DSM 44701T), isolated from a smear-ripened cheese.</title>
        <authorList>
            <consortium name="US DOE Joint Genome Institute (JGI-PGF)"/>
            <person name="Walter F."/>
            <person name="Albersmeier A."/>
            <person name="Kalinowski J."/>
            <person name="Ruckert C."/>
        </authorList>
    </citation>
    <scope>NUCLEOTIDE SEQUENCE</scope>
    <source>
        <strain evidence="6">KCTC 42650</strain>
    </source>
</reference>
<dbReference type="Gene3D" id="1.10.10.10">
    <property type="entry name" value="Winged helix-like DNA-binding domain superfamily/Winged helix DNA-binding domain"/>
    <property type="match status" value="1"/>
</dbReference>
<dbReference type="GO" id="GO:0003700">
    <property type="term" value="F:DNA-binding transcription factor activity"/>
    <property type="evidence" value="ECO:0007669"/>
    <property type="project" value="InterPro"/>
</dbReference>
<reference evidence="6" key="2">
    <citation type="submission" date="2020-09" db="EMBL/GenBank/DDBJ databases">
        <authorList>
            <person name="Sun Q."/>
            <person name="Kim S."/>
        </authorList>
    </citation>
    <scope>NUCLEOTIDE SEQUENCE</scope>
    <source>
        <strain evidence="6">KCTC 42650</strain>
    </source>
</reference>
<dbReference type="Proteomes" id="UP000626220">
    <property type="component" value="Unassembled WGS sequence"/>
</dbReference>
<dbReference type="PANTHER" id="PTHR30427">
    <property type="entry name" value="TRANSCRIPTIONAL ACTIVATOR PROTEIN LYSR"/>
    <property type="match status" value="1"/>
</dbReference>
<name>A0A8J3GXX8_9RHOB</name>